<evidence type="ECO:0000313" key="4">
    <source>
        <dbReference type="Ensembl" id="ENSENLP00000045866.1"/>
    </source>
</evidence>
<dbReference type="GO" id="GO:0006955">
    <property type="term" value="P:immune response"/>
    <property type="evidence" value="ECO:0007669"/>
    <property type="project" value="InterPro"/>
</dbReference>
<dbReference type="CDD" id="cd00169">
    <property type="entry name" value="Chemokine"/>
    <property type="match status" value="1"/>
</dbReference>
<evidence type="ECO:0000256" key="2">
    <source>
        <dbReference type="SAM" id="SignalP"/>
    </source>
</evidence>
<reference evidence="4" key="3">
    <citation type="submission" date="2025-09" db="UniProtKB">
        <authorList>
            <consortium name="Ensembl"/>
        </authorList>
    </citation>
    <scope>IDENTIFICATION</scope>
</reference>
<proteinExistence type="predicted"/>
<dbReference type="Ensembl" id="ENSENLT00000046994.1">
    <property type="protein sequence ID" value="ENSENLP00000045866.1"/>
    <property type="gene ID" value="ENSENLG00000019488.1"/>
</dbReference>
<evidence type="ECO:0000313" key="5">
    <source>
        <dbReference type="Proteomes" id="UP000472264"/>
    </source>
</evidence>
<dbReference type="GO" id="GO:0005615">
    <property type="term" value="C:extracellular space"/>
    <property type="evidence" value="ECO:0007669"/>
    <property type="project" value="UniProtKB-KW"/>
</dbReference>
<feature type="signal peptide" evidence="2">
    <location>
        <begin position="1"/>
        <end position="21"/>
    </location>
</feature>
<dbReference type="FunCoup" id="A0A665WPD4">
    <property type="interactions" value="54"/>
</dbReference>
<sequence length="97" mass="10585">MASRVAALLLLGIICTGFAAAELAQDCCKETTTKFVPKKMLESYTIQTAGQGCSISATVFKTKKGRKLCLVPASEQDWIQNHIEFLKMKNREASGQS</sequence>
<dbReference type="PANTHER" id="PTHR12015">
    <property type="entry name" value="SMALL INDUCIBLE CYTOKINE A"/>
    <property type="match status" value="1"/>
</dbReference>
<keyword evidence="2" id="KW-0732">Signal</keyword>
<reference evidence="4" key="1">
    <citation type="submission" date="2021-04" db="EMBL/GenBank/DDBJ databases">
        <authorList>
            <consortium name="Wellcome Sanger Institute Data Sharing"/>
        </authorList>
    </citation>
    <scope>NUCLEOTIDE SEQUENCE [LARGE SCALE GENOMIC DNA]</scope>
</reference>
<reference evidence="4" key="2">
    <citation type="submission" date="2025-08" db="UniProtKB">
        <authorList>
            <consortium name="Ensembl"/>
        </authorList>
    </citation>
    <scope>IDENTIFICATION</scope>
</reference>
<dbReference type="InterPro" id="IPR001811">
    <property type="entry name" value="Chemokine_IL8-like_dom"/>
</dbReference>
<dbReference type="InterPro" id="IPR036048">
    <property type="entry name" value="Interleukin_8-like_sf"/>
</dbReference>
<dbReference type="Proteomes" id="UP000472264">
    <property type="component" value="Chromosome 9"/>
</dbReference>
<dbReference type="SUPFAM" id="SSF54117">
    <property type="entry name" value="Interleukin 8-like chemokines"/>
    <property type="match status" value="1"/>
</dbReference>
<feature type="chain" id="PRO_5025613811" evidence="2">
    <location>
        <begin position="22"/>
        <end position="97"/>
    </location>
</feature>
<organism evidence="4 5">
    <name type="scientific">Echeneis naucrates</name>
    <name type="common">Live sharksucker</name>
    <dbReference type="NCBI Taxonomy" id="173247"/>
    <lineage>
        <taxon>Eukaryota</taxon>
        <taxon>Metazoa</taxon>
        <taxon>Chordata</taxon>
        <taxon>Craniata</taxon>
        <taxon>Vertebrata</taxon>
        <taxon>Euteleostomi</taxon>
        <taxon>Actinopterygii</taxon>
        <taxon>Neopterygii</taxon>
        <taxon>Teleostei</taxon>
        <taxon>Neoteleostei</taxon>
        <taxon>Acanthomorphata</taxon>
        <taxon>Carangaria</taxon>
        <taxon>Carangiformes</taxon>
        <taxon>Echeneidae</taxon>
        <taxon>Echeneis</taxon>
    </lineage>
</organism>
<dbReference type="GO" id="GO:0008009">
    <property type="term" value="F:chemokine activity"/>
    <property type="evidence" value="ECO:0007669"/>
    <property type="project" value="InterPro"/>
</dbReference>
<dbReference type="RefSeq" id="XP_029367203.1">
    <property type="nucleotide sequence ID" value="XM_029511343.1"/>
</dbReference>
<dbReference type="OrthoDB" id="9909116at2759"/>
<accession>A0A665WPD4</accession>
<dbReference type="InParanoid" id="A0A665WPD4"/>
<evidence type="ECO:0000259" key="3">
    <source>
        <dbReference type="SMART" id="SM00199"/>
    </source>
</evidence>
<dbReference type="GeneID" id="115049267"/>
<keyword evidence="5" id="KW-1185">Reference proteome</keyword>
<dbReference type="SMART" id="SM00199">
    <property type="entry name" value="SCY"/>
    <property type="match status" value="1"/>
</dbReference>
<gene>
    <name evidence="4" type="primary">LOC115049267</name>
</gene>
<name>A0A665WPD4_ECHNA</name>
<dbReference type="InterPro" id="IPR039809">
    <property type="entry name" value="Chemokine_b/g/d"/>
</dbReference>
<dbReference type="Pfam" id="PF00048">
    <property type="entry name" value="IL8"/>
    <property type="match status" value="1"/>
</dbReference>
<keyword evidence="1" id="KW-0202">Cytokine</keyword>
<feature type="domain" description="Chemokine interleukin-8-like" evidence="3">
    <location>
        <begin position="24"/>
        <end position="86"/>
    </location>
</feature>
<evidence type="ECO:0000256" key="1">
    <source>
        <dbReference type="ARBA" id="ARBA00022514"/>
    </source>
</evidence>
<protein>
    <submittedName>
        <fullName evidence="4">C-C motif chemokine 19-like</fullName>
    </submittedName>
</protein>
<dbReference type="AlphaFoldDB" id="A0A665WPD4"/>
<dbReference type="OMA" id="PPEGNQW"/>
<dbReference type="Gene3D" id="2.40.50.40">
    <property type="match status" value="1"/>
</dbReference>